<dbReference type="AlphaFoldDB" id="A0AAN9EQY5"/>
<name>A0AAN9EQY5_CROPI</name>
<feature type="compositionally biased region" description="Acidic residues" evidence="1">
    <location>
        <begin position="29"/>
        <end position="42"/>
    </location>
</feature>
<comment type="caution">
    <text evidence="2">The sequence shown here is derived from an EMBL/GenBank/DDBJ whole genome shotgun (WGS) entry which is preliminary data.</text>
</comment>
<protein>
    <submittedName>
        <fullName evidence="2">Uncharacterized protein</fullName>
    </submittedName>
</protein>
<evidence type="ECO:0000313" key="2">
    <source>
        <dbReference type="EMBL" id="KAK7260960.1"/>
    </source>
</evidence>
<proteinExistence type="predicted"/>
<feature type="region of interest" description="Disordered" evidence="1">
    <location>
        <begin position="1"/>
        <end position="67"/>
    </location>
</feature>
<reference evidence="2 3" key="1">
    <citation type="submission" date="2024-01" db="EMBL/GenBank/DDBJ databases">
        <title>The genomes of 5 underutilized Papilionoideae crops provide insights into root nodulation and disease resistanc.</title>
        <authorList>
            <person name="Yuan L."/>
        </authorList>
    </citation>
    <scope>NUCLEOTIDE SEQUENCE [LARGE SCALE GENOMIC DNA]</scope>
    <source>
        <strain evidence="2">ZHUSHIDOU_FW_LH</strain>
        <tissue evidence="2">Leaf</tissue>
    </source>
</reference>
<evidence type="ECO:0000256" key="1">
    <source>
        <dbReference type="SAM" id="MobiDB-lite"/>
    </source>
</evidence>
<gene>
    <name evidence="2" type="ORF">RIF29_27263</name>
</gene>
<evidence type="ECO:0000313" key="3">
    <source>
        <dbReference type="Proteomes" id="UP001372338"/>
    </source>
</evidence>
<sequence length="67" mass="7408">MGLSGGEGPNVSYQEQAGQKRKYPSSEETAAEEFEEEDFEVEELLHDSNGSIKEPIVIDLSSDDDED</sequence>
<organism evidence="2 3">
    <name type="scientific">Crotalaria pallida</name>
    <name type="common">Smooth rattlebox</name>
    <name type="synonym">Crotalaria striata</name>
    <dbReference type="NCBI Taxonomy" id="3830"/>
    <lineage>
        <taxon>Eukaryota</taxon>
        <taxon>Viridiplantae</taxon>
        <taxon>Streptophyta</taxon>
        <taxon>Embryophyta</taxon>
        <taxon>Tracheophyta</taxon>
        <taxon>Spermatophyta</taxon>
        <taxon>Magnoliopsida</taxon>
        <taxon>eudicotyledons</taxon>
        <taxon>Gunneridae</taxon>
        <taxon>Pentapetalae</taxon>
        <taxon>rosids</taxon>
        <taxon>fabids</taxon>
        <taxon>Fabales</taxon>
        <taxon>Fabaceae</taxon>
        <taxon>Papilionoideae</taxon>
        <taxon>50 kb inversion clade</taxon>
        <taxon>genistoids sensu lato</taxon>
        <taxon>core genistoids</taxon>
        <taxon>Crotalarieae</taxon>
        <taxon>Crotalaria</taxon>
    </lineage>
</organism>
<accession>A0AAN9EQY5</accession>
<dbReference type="EMBL" id="JAYWIO010000005">
    <property type="protein sequence ID" value="KAK7260960.1"/>
    <property type="molecule type" value="Genomic_DNA"/>
</dbReference>
<dbReference type="Proteomes" id="UP001372338">
    <property type="component" value="Unassembled WGS sequence"/>
</dbReference>
<keyword evidence="3" id="KW-1185">Reference proteome</keyword>